<dbReference type="EMBL" id="JACVFC010000001">
    <property type="protein sequence ID" value="MBC9930262.1"/>
    <property type="molecule type" value="Genomic_DNA"/>
</dbReference>
<dbReference type="CDD" id="cd06171">
    <property type="entry name" value="Sigma70_r4"/>
    <property type="match status" value="1"/>
</dbReference>
<keyword evidence="8" id="KW-1185">Reference proteome</keyword>
<dbReference type="NCBIfam" id="TIGR02937">
    <property type="entry name" value="sigma70-ECF"/>
    <property type="match status" value="1"/>
</dbReference>
<keyword evidence="4" id="KW-0804">Transcription</keyword>
<keyword evidence="5" id="KW-0472">Membrane</keyword>
<keyword evidence="3" id="KW-0731">Sigma factor</keyword>
<evidence type="ECO:0000256" key="3">
    <source>
        <dbReference type="ARBA" id="ARBA00023082"/>
    </source>
</evidence>
<keyword evidence="5" id="KW-0812">Transmembrane</keyword>
<dbReference type="InterPro" id="IPR014284">
    <property type="entry name" value="RNA_pol_sigma-70_dom"/>
</dbReference>
<evidence type="ECO:0000256" key="2">
    <source>
        <dbReference type="ARBA" id="ARBA00023015"/>
    </source>
</evidence>
<proteinExistence type="inferred from homology"/>
<dbReference type="SUPFAM" id="SSF88659">
    <property type="entry name" value="Sigma3 and sigma4 domains of RNA polymerase sigma factors"/>
    <property type="match status" value="1"/>
</dbReference>
<dbReference type="Pfam" id="PF08281">
    <property type="entry name" value="Sigma70_r4_2"/>
    <property type="match status" value="1"/>
</dbReference>
<organism evidence="7 8">
    <name type="scientific">Chitinophaga qingshengii</name>
    <dbReference type="NCBI Taxonomy" id="1569794"/>
    <lineage>
        <taxon>Bacteria</taxon>
        <taxon>Pseudomonadati</taxon>
        <taxon>Bacteroidota</taxon>
        <taxon>Chitinophagia</taxon>
        <taxon>Chitinophagales</taxon>
        <taxon>Chitinophagaceae</taxon>
        <taxon>Chitinophaga</taxon>
    </lineage>
</organism>
<reference evidence="7 8" key="1">
    <citation type="submission" date="2020-09" db="EMBL/GenBank/DDBJ databases">
        <title>Genome sequences of type strains of Chitinophaga qingshengii and Chitinophaga varians.</title>
        <authorList>
            <person name="Kittiwongwattana C."/>
        </authorList>
    </citation>
    <scope>NUCLEOTIDE SEQUENCE [LARGE SCALE GENOMIC DNA]</scope>
    <source>
        <strain evidence="7 8">JCM 30026</strain>
    </source>
</reference>
<name>A0ABR7TIC0_9BACT</name>
<protein>
    <submittedName>
        <fullName evidence="7">Sigma-70 family RNA polymerase sigma factor</fullName>
    </submittedName>
</protein>
<dbReference type="PANTHER" id="PTHR43133">
    <property type="entry name" value="RNA POLYMERASE ECF-TYPE SIGMA FACTO"/>
    <property type="match status" value="1"/>
</dbReference>
<dbReference type="SUPFAM" id="SSF88946">
    <property type="entry name" value="Sigma2 domain of RNA polymerase sigma factors"/>
    <property type="match status" value="1"/>
</dbReference>
<dbReference type="Proteomes" id="UP000659124">
    <property type="component" value="Unassembled WGS sequence"/>
</dbReference>
<dbReference type="InterPro" id="IPR039425">
    <property type="entry name" value="RNA_pol_sigma-70-like"/>
</dbReference>
<keyword evidence="2" id="KW-0805">Transcription regulation</keyword>
<accession>A0ABR7TIC0</accession>
<dbReference type="InterPro" id="IPR013324">
    <property type="entry name" value="RNA_pol_sigma_r3/r4-like"/>
</dbReference>
<dbReference type="InterPro" id="IPR013325">
    <property type="entry name" value="RNA_pol_sigma_r2"/>
</dbReference>
<evidence type="ECO:0000313" key="8">
    <source>
        <dbReference type="Proteomes" id="UP000659124"/>
    </source>
</evidence>
<dbReference type="InterPro" id="IPR036388">
    <property type="entry name" value="WH-like_DNA-bd_sf"/>
</dbReference>
<comment type="caution">
    <text evidence="7">The sequence shown here is derived from an EMBL/GenBank/DDBJ whole genome shotgun (WGS) entry which is preliminary data.</text>
</comment>
<dbReference type="InterPro" id="IPR013249">
    <property type="entry name" value="RNA_pol_sigma70_r4_t2"/>
</dbReference>
<dbReference type="RefSeq" id="WP_188087343.1">
    <property type="nucleotide sequence ID" value="NZ_JACVFC010000001.1"/>
</dbReference>
<evidence type="ECO:0000256" key="5">
    <source>
        <dbReference type="SAM" id="Phobius"/>
    </source>
</evidence>
<evidence type="ECO:0000256" key="4">
    <source>
        <dbReference type="ARBA" id="ARBA00023163"/>
    </source>
</evidence>
<evidence type="ECO:0000313" key="7">
    <source>
        <dbReference type="EMBL" id="MBC9930262.1"/>
    </source>
</evidence>
<feature type="transmembrane region" description="Helical" evidence="5">
    <location>
        <begin position="209"/>
        <end position="229"/>
    </location>
</feature>
<dbReference type="Gene3D" id="1.10.10.10">
    <property type="entry name" value="Winged helix-like DNA-binding domain superfamily/Winged helix DNA-binding domain"/>
    <property type="match status" value="1"/>
</dbReference>
<evidence type="ECO:0000259" key="6">
    <source>
        <dbReference type="Pfam" id="PF08281"/>
    </source>
</evidence>
<dbReference type="Gene3D" id="1.10.1740.10">
    <property type="match status" value="1"/>
</dbReference>
<evidence type="ECO:0000256" key="1">
    <source>
        <dbReference type="ARBA" id="ARBA00010641"/>
    </source>
</evidence>
<sequence>MADKYARGDTTFIFCFFFNGALQYMISGKDLKKEWGEFATQESQKAFHSIYMHYFHYLSYLGLKKGFGSEQVKDTINDVFLKLWESRQKLQQVQHFHNYILTIFLRTLFRQDNLDIDTTVIAGETPDWLLTASAEEQLIAREQSVQLHKTVSQHLENLPSRQRQMIYQKFFLNLSYAEIATANGVSVNTVYNTIYKTLDKLKSSINKELITALIYLLFFSHILFSQGVVKMDFFSLYL</sequence>
<gene>
    <name evidence="7" type="ORF">ICL07_07725</name>
</gene>
<dbReference type="PANTHER" id="PTHR43133:SF46">
    <property type="entry name" value="RNA POLYMERASE SIGMA-70 FACTOR ECF SUBFAMILY"/>
    <property type="match status" value="1"/>
</dbReference>
<feature type="domain" description="RNA polymerase sigma factor 70 region 4 type 2" evidence="6">
    <location>
        <begin position="155"/>
        <end position="201"/>
    </location>
</feature>
<keyword evidence="5" id="KW-1133">Transmembrane helix</keyword>
<comment type="similarity">
    <text evidence="1">Belongs to the sigma-70 factor family. ECF subfamily.</text>
</comment>